<dbReference type="GO" id="GO:0002181">
    <property type="term" value="P:cytoplasmic translation"/>
    <property type="evidence" value="ECO:0007669"/>
    <property type="project" value="TreeGrafter"/>
</dbReference>
<sequence>MSRVGNRVLQIPEGVEVNINNSLVTIKGKLGTLSREFSSFISIEKVENTLLTKRTSEEKNIKQLHGTTNSLLQGMLTGVSKGFSKELEIKGVGYRATLKDKTLELLLGYSHPVLVDLPQDLTLEVPKPTVVVVKGIDKQRVGELAAQIRQKRKPNPYSGKGVAYKDEVIRRKEGKKASK</sequence>
<keyword evidence="2 4" id="KW-0689">Ribosomal protein</keyword>
<dbReference type="InterPro" id="IPR036789">
    <property type="entry name" value="Ribosomal_uL6-like_a/b-dom_sf"/>
</dbReference>
<evidence type="ECO:0000259" key="7">
    <source>
        <dbReference type="Pfam" id="PF00347"/>
    </source>
</evidence>
<dbReference type="InterPro" id="IPR019906">
    <property type="entry name" value="Ribosomal_uL6_bac-type"/>
</dbReference>
<evidence type="ECO:0000256" key="6">
    <source>
        <dbReference type="RuleBase" id="RU003870"/>
    </source>
</evidence>
<dbReference type="InterPro" id="IPR000702">
    <property type="entry name" value="Ribosomal_uL6-like"/>
</dbReference>
<keyword evidence="4 6" id="KW-0699">rRNA-binding</keyword>
<evidence type="ECO:0000256" key="5">
    <source>
        <dbReference type="RuleBase" id="RU003869"/>
    </source>
</evidence>
<dbReference type="Pfam" id="PF00347">
    <property type="entry name" value="Ribosomal_L6"/>
    <property type="match status" value="2"/>
</dbReference>
<dbReference type="Proteomes" id="UP000009399">
    <property type="component" value="Chromosome"/>
</dbReference>
<dbReference type="InterPro" id="IPR020040">
    <property type="entry name" value="Ribosomal_uL6_a/b-dom"/>
</dbReference>
<dbReference type="GO" id="GO:0019843">
    <property type="term" value="F:rRNA binding"/>
    <property type="evidence" value="ECO:0007669"/>
    <property type="project" value="UniProtKB-UniRule"/>
</dbReference>
<comment type="function">
    <text evidence="4 6">This protein binds to the 23S rRNA, and is important in its secondary structure. It is located near the subunit interface in the base of the L7/L12 stalk, and near the tRNA binding site of the peptidyltransferase center.</text>
</comment>
<evidence type="ECO:0000256" key="2">
    <source>
        <dbReference type="ARBA" id="ARBA00022980"/>
    </source>
</evidence>
<dbReference type="HAMAP" id="MF_01365_B">
    <property type="entry name" value="Ribosomal_uL6_B"/>
    <property type="match status" value="1"/>
</dbReference>
<feature type="domain" description="Large ribosomal subunit protein uL6 alpha-beta" evidence="7">
    <location>
        <begin position="11"/>
        <end position="82"/>
    </location>
</feature>
<dbReference type="PANTHER" id="PTHR11655:SF14">
    <property type="entry name" value="LARGE RIBOSOMAL SUBUNIT PROTEIN UL6M"/>
    <property type="match status" value="1"/>
</dbReference>
<dbReference type="NCBIfam" id="TIGR03654">
    <property type="entry name" value="L6_bact"/>
    <property type="match status" value="1"/>
</dbReference>
<keyword evidence="4 6" id="KW-0694">RNA-binding</keyword>
<proteinExistence type="inferred from homology"/>
<feature type="domain" description="Large ribosomal subunit protein uL6 alpha-beta" evidence="7">
    <location>
        <begin position="91"/>
        <end position="164"/>
    </location>
</feature>
<accession>A0AAI8AMU9</accession>
<gene>
    <name evidence="4" type="primary">rplF</name>
    <name evidence="8" type="ORF">MOS_433</name>
</gene>
<dbReference type="AlphaFoldDB" id="A0AAI8AMU9"/>
<organism evidence="8 9">
    <name type="scientific">Mesomycoplasma hyorhinis SK76</name>
    <dbReference type="NCBI Taxonomy" id="1118964"/>
    <lineage>
        <taxon>Bacteria</taxon>
        <taxon>Bacillati</taxon>
        <taxon>Mycoplasmatota</taxon>
        <taxon>Mycoplasmoidales</taxon>
        <taxon>Metamycoplasmataceae</taxon>
        <taxon>Mesomycoplasma</taxon>
    </lineage>
</organism>
<dbReference type="GO" id="GO:0022625">
    <property type="term" value="C:cytosolic large ribosomal subunit"/>
    <property type="evidence" value="ECO:0007669"/>
    <property type="project" value="UniProtKB-UniRule"/>
</dbReference>
<protein>
    <recommendedName>
        <fullName evidence="4">Large ribosomal subunit protein uL6</fullName>
    </recommendedName>
</protein>
<keyword evidence="3 4" id="KW-0687">Ribonucleoprotein</keyword>
<dbReference type="PANTHER" id="PTHR11655">
    <property type="entry name" value="60S/50S RIBOSOMAL PROTEIN L6/L9"/>
    <property type="match status" value="1"/>
</dbReference>
<evidence type="ECO:0000256" key="4">
    <source>
        <dbReference type="HAMAP-Rule" id="MF_01365"/>
    </source>
</evidence>
<dbReference type="SUPFAM" id="SSF56053">
    <property type="entry name" value="Ribosomal protein L6"/>
    <property type="match status" value="2"/>
</dbReference>
<comment type="similarity">
    <text evidence="1 4 5">Belongs to the universal ribosomal protein uL6 family.</text>
</comment>
<evidence type="ECO:0000256" key="3">
    <source>
        <dbReference type="ARBA" id="ARBA00023274"/>
    </source>
</evidence>
<dbReference type="PRINTS" id="PR00059">
    <property type="entry name" value="RIBOSOMALL6"/>
</dbReference>
<dbReference type="FunFam" id="3.90.930.12:FF:000001">
    <property type="entry name" value="50S ribosomal protein L6"/>
    <property type="match status" value="1"/>
</dbReference>
<evidence type="ECO:0000313" key="8">
    <source>
        <dbReference type="EMBL" id="AFX74357.1"/>
    </source>
</evidence>
<dbReference type="EMBL" id="CP003914">
    <property type="protein sequence ID" value="AFX74357.1"/>
    <property type="molecule type" value="Genomic_DNA"/>
</dbReference>
<reference evidence="8 9" key="1">
    <citation type="journal article" date="2013" name="Genome Announc.">
        <title>Complete Genome Sequence of Mycoplasma hyorhinis Strain SK76.</title>
        <authorList>
            <person name="Goodison S."/>
            <person name="Urquidi V."/>
            <person name="Kumar D."/>
            <person name="Reyes L."/>
            <person name="Rosser C.J."/>
        </authorList>
    </citation>
    <scope>NUCLEOTIDE SEQUENCE [LARGE SCALE GENOMIC DNA]</scope>
    <source>
        <strain evidence="8 9">SK76</strain>
    </source>
</reference>
<dbReference type="GO" id="GO:0003735">
    <property type="term" value="F:structural constituent of ribosome"/>
    <property type="evidence" value="ECO:0007669"/>
    <property type="project" value="UniProtKB-UniRule"/>
</dbReference>
<dbReference type="KEGG" id="mhs:MOS_433"/>
<dbReference type="Gene3D" id="3.90.930.12">
    <property type="entry name" value="Ribosomal protein L6, alpha-beta domain"/>
    <property type="match status" value="2"/>
</dbReference>
<dbReference type="PIRSF" id="PIRSF002162">
    <property type="entry name" value="Ribosomal_L6"/>
    <property type="match status" value="1"/>
</dbReference>
<comment type="subunit">
    <text evidence="4">Part of the 50S ribosomal subunit.</text>
</comment>
<evidence type="ECO:0000256" key="1">
    <source>
        <dbReference type="ARBA" id="ARBA00009356"/>
    </source>
</evidence>
<name>A0AAI8AMU9_MESHY</name>
<dbReference type="RefSeq" id="WP_014335578.1">
    <property type="nucleotide sequence ID" value="NC_019552.1"/>
</dbReference>
<evidence type="ECO:0000313" key="9">
    <source>
        <dbReference type="Proteomes" id="UP000009399"/>
    </source>
</evidence>
<dbReference type="GeneID" id="93248541"/>